<dbReference type="InterPro" id="IPR037175">
    <property type="entry name" value="KFase_sf"/>
</dbReference>
<evidence type="ECO:0000256" key="4">
    <source>
        <dbReference type="ARBA" id="ARBA00022801"/>
    </source>
</evidence>
<feature type="binding site" evidence="9">
    <location>
        <position position="48"/>
    </location>
    <ligand>
        <name>Zn(2+)</name>
        <dbReference type="ChEBI" id="CHEBI:29105"/>
        <label>1</label>
    </ligand>
</feature>
<protein>
    <recommendedName>
        <fullName evidence="9">Kynurenine formamidase</fullName>
        <shortName evidence="9">KFA</shortName>
        <shortName evidence="9">KFase</shortName>
        <ecNumber evidence="9">3.5.1.9</ecNumber>
    </recommendedName>
    <alternativeName>
        <fullName evidence="9">Arylformamidase</fullName>
    </alternativeName>
    <alternativeName>
        <fullName evidence="9">N-formylkynurenine formamidase</fullName>
        <shortName evidence="9">FKF</shortName>
    </alternativeName>
</protein>
<comment type="subunit">
    <text evidence="2 9">Homodimer.</text>
</comment>
<dbReference type="EC" id="3.5.1.9" evidence="9"/>
<gene>
    <name evidence="9 10" type="primary">kynB</name>
    <name evidence="10" type="ORF">P0Y56_06250</name>
</gene>
<keyword evidence="3 9" id="KW-0479">Metal-binding</keyword>
<dbReference type="PANTHER" id="PTHR31118:SF32">
    <property type="entry name" value="KYNURENINE FORMAMIDASE"/>
    <property type="match status" value="1"/>
</dbReference>
<dbReference type="InterPro" id="IPR007325">
    <property type="entry name" value="KFase/CYL"/>
</dbReference>
<evidence type="ECO:0000256" key="6">
    <source>
        <dbReference type="ARBA" id="ARBA00023079"/>
    </source>
</evidence>
<proteinExistence type="inferred from homology"/>
<feature type="binding site" evidence="9">
    <location>
        <position position="54"/>
    </location>
    <ligand>
        <name>Zn(2+)</name>
        <dbReference type="ChEBI" id="CHEBI:29105"/>
        <label>2</label>
    </ligand>
</feature>
<dbReference type="InterPro" id="IPR017484">
    <property type="entry name" value="Kynurenine_formamidase_bac"/>
</dbReference>
<comment type="function">
    <text evidence="1 9">Catalyzes the hydrolysis of N-formyl-L-kynurenine to L-kynurenine, the second step in the kynurenine pathway of tryptophan degradation.</text>
</comment>
<evidence type="ECO:0000256" key="3">
    <source>
        <dbReference type="ARBA" id="ARBA00022723"/>
    </source>
</evidence>
<reference evidence="10" key="1">
    <citation type="submission" date="2023-03" db="EMBL/GenBank/DDBJ databases">
        <title>Andean soil-derived lignocellulolytic bacterial consortium as a source of novel taxa and putative plastic-active enzymes.</title>
        <authorList>
            <person name="Diaz-Garcia L."/>
            <person name="Chuvochina M."/>
            <person name="Feuerriegel G."/>
            <person name="Bunk B."/>
            <person name="Sproer C."/>
            <person name="Streit W.R."/>
            <person name="Rodriguez L.M."/>
            <person name="Overmann J."/>
            <person name="Jimenez D.J."/>
        </authorList>
    </citation>
    <scope>NUCLEOTIDE SEQUENCE</scope>
    <source>
        <strain evidence="10">MAG 26</strain>
    </source>
</reference>
<dbReference type="EMBL" id="CP119316">
    <property type="protein sequence ID" value="WEK47893.1"/>
    <property type="molecule type" value="Genomic_DNA"/>
</dbReference>
<feature type="binding site" evidence="9">
    <location>
        <position position="18"/>
    </location>
    <ligand>
        <name>substrate</name>
    </ligand>
</feature>
<comment type="cofactor">
    <cofactor evidence="9">
        <name>Zn(2+)</name>
        <dbReference type="ChEBI" id="CHEBI:29105"/>
    </cofactor>
    <text evidence="9">Binds 2 zinc ions per subunit.</text>
</comment>
<comment type="similarity">
    <text evidence="9">Belongs to the Cyclase 1 superfamily. KynB family.</text>
</comment>
<evidence type="ECO:0000256" key="8">
    <source>
        <dbReference type="ARBA" id="ARBA00060547"/>
    </source>
</evidence>
<evidence type="ECO:0000313" key="11">
    <source>
        <dbReference type="Proteomes" id="UP001218362"/>
    </source>
</evidence>
<evidence type="ECO:0000256" key="1">
    <source>
        <dbReference type="ARBA" id="ARBA00002204"/>
    </source>
</evidence>
<dbReference type="AlphaFoldDB" id="A0AAJ5X7N6"/>
<accession>A0AAJ5X7N6</accession>
<feature type="binding site" evidence="9">
    <location>
        <position position="52"/>
    </location>
    <ligand>
        <name>Zn(2+)</name>
        <dbReference type="ChEBI" id="CHEBI:29105"/>
        <label>1</label>
    </ligand>
</feature>
<feature type="binding site" evidence="9">
    <location>
        <position position="172"/>
    </location>
    <ligand>
        <name>Zn(2+)</name>
        <dbReference type="ChEBI" id="CHEBI:29105"/>
        <label>1</label>
    </ligand>
</feature>
<evidence type="ECO:0000256" key="7">
    <source>
        <dbReference type="ARBA" id="ARBA00048496"/>
    </source>
</evidence>
<sequence>MSRILDISQILRPTLPVWPGEPPFALERLARIGPGCPVNVSAMSTPLHAGSHADSPFHYADDGAGSGDCALDPYIGPCVVIDVTHAQGSVKPGDFDSAAIAGAERVILRTYETFPADAWDSDFTAIAPETIAFLAAAGVRLIGTDAPSLDPQESKTLDAHHQVLAADMRILEGLVLDGVAPGTYELIALPLKIAGADASPVRAILRELDK</sequence>
<evidence type="ECO:0000256" key="5">
    <source>
        <dbReference type="ARBA" id="ARBA00022833"/>
    </source>
</evidence>
<evidence type="ECO:0000313" key="10">
    <source>
        <dbReference type="EMBL" id="WEK47893.1"/>
    </source>
</evidence>
<keyword evidence="6 9" id="KW-0823">Tryptophan catabolism</keyword>
<feature type="binding site" evidence="9">
    <location>
        <position position="160"/>
    </location>
    <ligand>
        <name>Zn(2+)</name>
        <dbReference type="ChEBI" id="CHEBI:29105"/>
        <label>2</label>
    </ligand>
</feature>
<comment type="catalytic activity">
    <reaction evidence="7 9">
        <text>N-formyl-L-kynurenine + H2O = L-kynurenine + formate + H(+)</text>
        <dbReference type="Rhea" id="RHEA:13009"/>
        <dbReference type="ChEBI" id="CHEBI:15377"/>
        <dbReference type="ChEBI" id="CHEBI:15378"/>
        <dbReference type="ChEBI" id="CHEBI:15740"/>
        <dbReference type="ChEBI" id="CHEBI:57959"/>
        <dbReference type="ChEBI" id="CHEBI:58629"/>
        <dbReference type="EC" id="3.5.1.9"/>
    </reaction>
</comment>
<feature type="binding site" evidence="9">
    <location>
        <position position="54"/>
    </location>
    <ligand>
        <name>Zn(2+)</name>
        <dbReference type="ChEBI" id="CHEBI:29105"/>
        <label>1</label>
    </ligand>
</feature>
<dbReference type="Proteomes" id="UP001218362">
    <property type="component" value="Chromosome"/>
</dbReference>
<evidence type="ECO:0000256" key="2">
    <source>
        <dbReference type="ARBA" id="ARBA00011738"/>
    </source>
</evidence>
<dbReference type="PANTHER" id="PTHR31118">
    <property type="entry name" value="CYCLASE-LIKE PROTEIN 2"/>
    <property type="match status" value="1"/>
</dbReference>
<organism evidence="10 11">
    <name type="scientific">Candidatus Andeanibacterium colombiense</name>
    <dbReference type="NCBI Taxonomy" id="3121345"/>
    <lineage>
        <taxon>Bacteria</taxon>
        <taxon>Pseudomonadati</taxon>
        <taxon>Pseudomonadota</taxon>
        <taxon>Alphaproteobacteria</taxon>
        <taxon>Sphingomonadales</taxon>
        <taxon>Sphingomonadaceae</taxon>
        <taxon>Candidatus Andeanibacterium</taxon>
    </lineage>
</organism>
<dbReference type="GO" id="GO:0008270">
    <property type="term" value="F:zinc ion binding"/>
    <property type="evidence" value="ECO:0007669"/>
    <property type="project" value="UniProtKB-UniRule"/>
</dbReference>
<dbReference type="FunFam" id="3.50.30.50:FF:000001">
    <property type="entry name" value="Kynurenine formamidase"/>
    <property type="match status" value="1"/>
</dbReference>
<dbReference type="GO" id="GO:0019441">
    <property type="term" value="P:L-tryptophan catabolic process to kynurenine"/>
    <property type="evidence" value="ECO:0007669"/>
    <property type="project" value="UniProtKB-UniRule"/>
</dbReference>
<name>A0AAJ5X7N6_9SPHN</name>
<keyword evidence="4 9" id="KW-0378">Hydrolase</keyword>
<comment type="pathway">
    <text evidence="8 9">Amino-acid degradation; L-tryptophan degradation via kynurenine pathway; L-kynurenine from L-tryptophan: step 2/2.</text>
</comment>
<dbReference type="NCBIfam" id="TIGR03035">
    <property type="entry name" value="trp_arylform"/>
    <property type="match status" value="1"/>
</dbReference>
<dbReference type="Pfam" id="PF04199">
    <property type="entry name" value="Cyclase"/>
    <property type="match status" value="1"/>
</dbReference>
<dbReference type="KEGG" id="acob:P0Y56_06250"/>
<dbReference type="SUPFAM" id="SSF102198">
    <property type="entry name" value="Putative cyclase"/>
    <property type="match status" value="1"/>
</dbReference>
<feature type="binding site" evidence="9">
    <location>
        <position position="172"/>
    </location>
    <ligand>
        <name>Zn(2+)</name>
        <dbReference type="ChEBI" id="CHEBI:29105"/>
        <label>2</label>
    </ligand>
</feature>
<dbReference type="HAMAP" id="MF_01969">
    <property type="entry name" value="KynB"/>
    <property type="match status" value="1"/>
</dbReference>
<dbReference type="GO" id="GO:0004328">
    <property type="term" value="F:formamidase activity"/>
    <property type="evidence" value="ECO:0007669"/>
    <property type="project" value="InterPro"/>
</dbReference>
<dbReference type="GO" id="GO:0004061">
    <property type="term" value="F:arylformamidase activity"/>
    <property type="evidence" value="ECO:0007669"/>
    <property type="project" value="UniProtKB-UniRule"/>
</dbReference>
<feature type="active site" description="Proton donor/acceptor" evidence="9">
    <location>
        <position position="58"/>
    </location>
</feature>
<keyword evidence="5 9" id="KW-0862">Zinc</keyword>
<evidence type="ECO:0000256" key="9">
    <source>
        <dbReference type="HAMAP-Rule" id="MF_01969"/>
    </source>
</evidence>
<dbReference type="Gene3D" id="3.50.30.50">
    <property type="entry name" value="Putative cyclase"/>
    <property type="match status" value="1"/>
</dbReference>